<dbReference type="Proteomes" id="UP000261905">
    <property type="component" value="Unassembled WGS sequence"/>
</dbReference>
<evidence type="ECO:0000256" key="1">
    <source>
        <dbReference type="ARBA" id="ARBA00004496"/>
    </source>
</evidence>
<feature type="binding site" evidence="16">
    <location>
        <begin position="261"/>
        <end position="263"/>
    </location>
    <ligand>
        <name>ATP</name>
        <dbReference type="ChEBI" id="CHEBI:30616"/>
    </ligand>
</feature>
<feature type="binding site" evidence="16">
    <location>
        <begin position="350"/>
        <end position="353"/>
    </location>
    <ligand>
        <name>ATP</name>
        <dbReference type="ChEBI" id="CHEBI:30616"/>
    </ligand>
</feature>
<dbReference type="Gene3D" id="1.10.287.40">
    <property type="entry name" value="Serine-tRNA synthetase, tRNA binding domain"/>
    <property type="match status" value="1"/>
</dbReference>
<feature type="coiled-coil region" evidence="17">
    <location>
        <begin position="37"/>
        <end position="104"/>
    </location>
</feature>
<dbReference type="SUPFAM" id="SSF55681">
    <property type="entry name" value="Class II aaRS and biotin synthetases"/>
    <property type="match status" value="1"/>
</dbReference>
<keyword evidence="17" id="KW-0175">Coiled coil</keyword>
<feature type="binding site" evidence="15">
    <location>
        <position position="231"/>
    </location>
    <ligand>
        <name>L-serine</name>
        <dbReference type="ChEBI" id="CHEBI:33384"/>
    </ligand>
</feature>
<evidence type="ECO:0000256" key="5">
    <source>
        <dbReference type="ARBA" id="ARBA00022490"/>
    </source>
</evidence>
<dbReference type="GO" id="GO:0005524">
    <property type="term" value="F:ATP binding"/>
    <property type="evidence" value="ECO:0007669"/>
    <property type="project" value="UniProtKB-KW"/>
</dbReference>
<dbReference type="EC" id="6.1.1.11" evidence="4 14"/>
<gene>
    <name evidence="19" type="ORF">DX130_18720</name>
</gene>
<dbReference type="SUPFAM" id="SSF46589">
    <property type="entry name" value="tRNA-binding arm"/>
    <property type="match status" value="1"/>
</dbReference>
<feature type="binding site" evidence="15">
    <location>
        <position position="383"/>
    </location>
    <ligand>
        <name>L-serine</name>
        <dbReference type="ChEBI" id="CHEBI:33384"/>
    </ligand>
</feature>
<evidence type="ECO:0000256" key="14">
    <source>
        <dbReference type="NCBIfam" id="TIGR00414"/>
    </source>
</evidence>
<proteinExistence type="inferred from homology"/>
<comment type="catalytic activity">
    <reaction evidence="12">
        <text>tRNA(Sec) + L-serine + ATP = L-seryl-tRNA(Sec) + AMP + diphosphate + H(+)</text>
        <dbReference type="Rhea" id="RHEA:42580"/>
        <dbReference type="Rhea" id="RHEA-COMP:9742"/>
        <dbReference type="Rhea" id="RHEA-COMP:10128"/>
        <dbReference type="ChEBI" id="CHEBI:15378"/>
        <dbReference type="ChEBI" id="CHEBI:30616"/>
        <dbReference type="ChEBI" id="CHEBI:33019"/>
        <dbReference type="ChEBI" id="CHEBI:33384"/>
        <dbReference type="ChEBI" id="CHEBI:78442"/>
        <dbReference type="ChEBI" id="CHEBI:78533"/>
        <dbReference type="ChEBI" id="CHEBI:456215"/>
        <dbReference type="EC" id="6.1.1.11"/>
    </reaction>
</comment>
<evidence type="ECO:0000256" key="16">
    <source>
        <dbReference type="PIRSR" id="PIRSR001529-2"/>
    </source>
</evidence>
<dbReference type="InterPro" id="IPR042103">
    <property type="entry name" value="SerRS_1_N_sf"/>
</dbReference>
<dbReference type="GO" id="GO:0016740">
    <property type="term" value="F:transferase activity"/>
    <property type="evidence" value="ECO:0007669"/>
    <property type="project" value="UniProtKB-ARBA"/>
</dbReference>
<dbReference type="GO" id="GO:0140096">
    <property type="term" value="F:catalytic activity, acting on a protein"/>
    <property type="evidence" value="ECO:0007669"/>
    <property type="project" value="UniProtKB-ARBA"/>
</dbReference>
<feature type="domain" description="Aminoacyl-transfer RNA synthetases class-II family profile" evidence="18">
    <location>
        <begin position="140"/>
        <end position="410"/>
    </location>
</feature>
<comment type="subcellular location">
    <subcellularLocation>
        <location evidence="1">Cytoplasm</location>
    </subcellularLocation>
</comment>
<dbReference type="PROSITE" id="PS50862">
    <property type="entry name" value="AA_TRNA_LIGASE_II"/>
    <property type="match status" value="1"/>
</dbReference>
<dbReference type="Pfam" id="PF02403">
    <property type="entry name" value="Seryl_tRNA_N"/>
    <property type="match status" value="1"/>
</dbReference>
<dbReference type="PRINTS" id="PR00981">
    <property type="entry name" value="TRNASYNTHSER"/>
</dbReference>
<dbReference type="GO" id="GO:0004828">
    <property type="term" value="F:serine-tRNA ligase activity"/>
    <property type="evidence" value="ECO:0007669"/>
    <property type="project" value="UniProtKB-UniRule"/>
</dbReference>
<keyword evidence="8 16" id="KW-0067">ATP-binding</keyword>
<dbReference type="InterPro" id="IPR002314">
    <property type="entry name" value="aa-tRNA-synt_IIb"/>
</dbReference>
<dbReference type="InterPro" id="IPR033729">
    <property type="entry name" value="SerRS_core"/>
</dbReference>
<protein>
    <recommendedName>
        <fullName evidence="11 14">Serine--tRNA ligase</fullName>
        <ecNumber evidence="4 14">6.1.1.11</ecNumber>
    </recommendedName>
</protein>
<feature type="binding site" evidence="15">
    <location>
        <position position="284"/>
    </location>
    <ligand>
        <name>L-serine</name>
        <dbReference type="ChEBI" id="CHEBI:33384"/>
    </ligand>
</feature>
<keyword evidence="5" id="KW-0963">Cytoplasm</keyword>
<evidence type="ECO:0000256" key="8">
    <source>
        <dbReference type="ARBA" id="ARBA00022840"/>
    </source>
</evidence>
<keyword evidence="9" id="KW-0648">Protein biosynthesis</keyword>
<evidence type="ECO:0000256" key="6">
    <source>
        <dbReference type="ARBA" id="ARBA00022598"/>
    </source>
</evidence>
<dbReference type="GO" id="GO:0006434">
    <property type="term" value="P:seryl-tRNA aminoacylation"/>
    <property type="evidence" value="ECO:0007669"/>
    <property type="project" value="UniProtKB-UniRule"/>
</dbReference>
<comment type="similarity">
    <text evidence="3">Belongs to the class-II aminoacyl-tRNA synthetase family. Type-1 seryl-tRNA synthetase subfamily.</text>
</comment>
<comment type="catalytic activity">
    <reaction evidence="13">
        <text>tRNA(Ser) + L-serine + ATP = L-seryl-tRNA(Ser) + AMP + diphosphate + H(+)</text>
        <dbReference type="Rhea" id="RHEA:12292"/>
        <dbReference type="Rhea" id="RHEA-COMP:9669"/>
        <dbReference type="Rhea" id="RHEA-COMP:9703"/>
        <dbReference type="ChEBI" id="CHEBI:15378"/>
        <dbReference type="ChEBI" id="CHEBI:30616"/>
        <dbReference type="ChEBI" id="CHEBI:33019"/>
        <dbReference type="ChEBI" id="CHEBI:33384"/>
        <dbReference type="ChEBI" id="CHEBI:78442"/>
        <dbReference type="ChEBI" id="CHEBI:78533"/>
        <dbReference type="ChEBI" id="CHEBI:456215"/>
        <dbReference type="EC" id="6.1.1.11"/>
    </reaction>
</comment>
<evidence type="ECO:0000313" key="19">
    <source>
        <dbReference type="EMBL" id="REK71757.1"/>
    </source>
</evidence>
<keyword evidence="6 19" id="KW-0436">Ligase</keyword>
<feature type="site" description="Important for serine binding" evidence="15">
    <location>
        <position position="385"/>
    </location>
</feature>
<dbReference type="PANTHER" id="PTHR43697">
    <property type="entry name" value="SERYL-TRNA SYNTHETASE"/>
    <property type="match status" value="1"/>
</dbReference>
<dbReference type="NCBIfam" id="TIGR00414">
    <property type="entry name" value="serS"/>
    <property type="match status" value="1"/>
</dbReference>
<dbReference type="InterPro" id="IPR015866">
    <property type="entry name" value="Ser-tRNA-synth_1_N"/>
</dbReference>
<dbReference type="Pfam" id="PF00587">
    <property type="entry name" value="tRNA-synt_2b"/>
    <property type="match status" value="1"/>
</dbReference>
<dbReference type="InterPro" id="IPR006195">
    <property type="entry name" value="aa-tRNA-synth_II"/>
</dbReference>
<sequence>MLDMKWIREHAEEVRVTVRHKGIELSVDELLIEDEERRRLKRETDVLRERRNRLSAEVGRLMQEKRREQAEASRLETKTVNARLAELETELRAAEERFGVLYELVPNVVSPDSPVGRSDEDNVEVKRVGETPIFPFQPRDHIELGELHGLIDVPRGVKTGGSRHYYLKGAGAQLHRAVQQLALDMLLEQDFLLLDVPLMVKEEAMQHTGYFPLGRDQAYKLNEVDGYLAGTSEVPLIMYYAGEVVEVEAPIRLAAASMCFRSEVGSAGRDVRGLYRVHQFAKVEQVVICKADPALSNTMLQEITANAEMLLQKLELPYRQMAVCTGDMSQKTYKQYDLETWMPSRDAYGETHSSSNLHDFQARRANIRYRDEQGALRYCHTLNNTAVASPRILIPLLENHQREDGSIHIPLALRPYMNGLTELRSPEERPREHV</sequence>
<name>A0A371P731_9BACL</name>
<dbReference type="OrthoDB" id="9804647at2"/>
<dbReference type="PIRSF" id="PIRSF001529">
    <property type="entry name" value="Ser-tRNA-synth_IIa"/>
    <property type="match status" value="1"/>
</dbReference>
<evidence type="ECO:0000256" key="3">
    <source>
        <dbReference type="ARBA" id="ARBA00010728"/>
    </source>
</evidence>
<reference evidence="19 20" key="1">
    <citation type="submission" date="2018-08" db="EMBL/GenBank/DDBJ databases">
        <title>Paenibacillus sp. M4BSY-1, whole genome shotgun sequence.</title>
        <authorList>
            <person name="Tuo L."/>
        </authorList>
    </citation>
    <scope>NUCLEOTIDE SEQUENCE [LARGE SCALE GENOMIC DNA]</scope>
    <source>
        <strain evidence="19 20">M4BSY-1</strain>
    </source>
</reference>
<comment type="caution">
    <text evidence="19">The sequence shown here is derived from an EMBL/GenBank/DDBJ whole genome shotgun (WGS) entry which is preliminary data.</text>
</comment>
<evidence type="ECO:0000256" key="9">
    <source>
        <dbReference type="ARBA" id="ARBA00022917"/>
    </source>
</evidence>
<dbReference type="RefSeq" id="WP_116047975.1">
    <property type="nucleotide sequence ID" value="NZ_QUBQ01000004.1"/>
</dbReference>
<keyword evidence="20" id="KW-1185">Reference proteome</keyword>
<evidence type="ECO:0000256" key="15">
    <source>
        <dbReference type="PIRSR" id="PIRSR001529-1"/>
    </source>
</evidence>
<dbReference type="InterPro" id="IPR045864">
    <property type="entry name" value="aa-tRNA-synth_II/BPL/LPL"/>
</dbReference>
<evidence type="ECO:0000256" key="17">
    <source>
        <dbReference type="SAM" id="Coils"/>
    </source>
</evidence>
<dbReference type="Gene3D" id="3.30.930.10">
    <property type="entry name" value="Bira Bifunctional Protein, Domain 2"/>
    <property type="match status" value="1"/>
</dbReference>
<evidence type="ECO:0000256" key="11">
    <source>
        <dbReference type="ARBA" id="ARBA00039158"/>
    </source>
</evidence>
<keyword evidence="10" id="KW-0030">Aminoacyl-tRNA synthetase</keyword>
<dbReference type="GO" id="GO:0005737">
    <property type="term" value="C:cytoplasm"/>
    <property type="evidence" value="ECO:0007669"/>
    <property type="project" value="UniProtKB-SubCell"/>
</dbReference>
<keyword evidence="7" id="KW-0547">Nucleotide-binding</keyword>
<evidence type="ECO:0000256" key="13">
    <source>
        <dbReference type="ARBA" id="ARBA00048823"/>
    </source>
</evidence>
<comment type="pathway">
    <text evidence="2">Aminoacyl-tRNA biosynthesis; selenocysteinyl-tRNA(Sec) biosynthesis; L-seryl-tRNA(Sec) from L-serine and tRNA(Sec): step 1/1.</text>
</comment>
<accession>A0A371P731</accession>
<evidence type="ECO:0000259" key="18">
    <source>
        <dbReference type="PROSITE" id="PS50862"/>
    </source>
</evidence>
<evidence type="ECO:0000313" key="20">
    <source>
        <dbReference type="Proteomes" id="UP000261905"/>
    </source>
</evidence>
<dbReference type="EMBL" id="QUBQ01000004">
    <property type="protein sequence ID" value="REK71757.1"/>
    <property type="molecule type" value="Genomic_DNA"/>
</dbReference>
<dbReference type="InterPro" id="IPR002317">
    <property type="entry name" value="Ser-tRNA-ligase_type_1"/>
</dbReference>
<organism evidence="19 20">
    <name type="scientific">Paenibacillus paeoniae</name>
    <dbReference type="NCBI Taxonomy" id="2292705"/>
    <lineage>
        <taxon>Bacteria</taxon>
        <taxon>Bacillati</taxon>
        <taxon>Bacillota</taxon>
        <taxon>Bacilli</taxon>
        <taxon>Bacillales</taxon>
        <taxon>Paenibacillaceae</taxon>
        <taxon>Paenibacillus</taxon>
    </lineage>
</organism>
<evidence type="ECO:0000256" key="7">
    <source>
        <dbReference type="ARBA" id="ARBA00022741"/>
    </source>
</evidence>
<feature type="binding site" evidence="15">
    <location>
        <position position="261"/>
    </location>
    <ligand>
        <name>L-serine</name>
        <dbReference type="ChEBI" id="CHEBI:33384"/>
    </ligand>
</feature>
<dbReference type="AlphaFoldDB" id="A0A371P731"/>
<dbReference type="InterPro" id="IPR010978">
    <property type="entry name" value="tRNA-bd_arm"/>
</dbReference>
<dbReference type="PANTHER" id="PTHR43697:SF1">
    <property type="entry name" value="SERINE--TRNA LIGASE"/>
    <property type="match status" value="1"/>
</dbReference>
<evidence type="ECO:0000256" key="2">
    <source>
        <dbReference type="ARBA" id="ARBA00005045"/>
    </source>
</evidence>
<dbReference type="CDD" id="cd00770">
    <property type="entry name" value="SerRS_core"/>
    <property type="match status" value="1"/>
</dbReference>
<evidence type="ECO:0000256" key="4">
    <source>
        <dbReference type="ARBA" id="ARBA00012840"/>
    </source>
</evidence>
<evidence type="ECO:0000256" key="12">
    <source>
        <dbReference type="ARBA" id="ARBA00047929"/>
    </source>
</evidence>
<evidence type="ECO:0000256" key="10">
    <source>
        <dbReference type="ARBA" id="ARBA00023146"/>
    </source>
</evidence>
<feature type="binding site" evidence="16">
    <location>
        <begin position="277"/>
        <end position="280"/>
    </location>
    <ligand>
        <name>ATP</name>
        <dbReference type="ChEBI" id="CHEBI:30616"/>
    </ligand>
</feature>